<dbReference type="SUPFAM" id="SSF52047">
    <property type="entry name" value="RNI-like"/>
    <property type="match status" value="1"/>
</dbReference>
<dbReference type="OrthoDB" id="3559391at2759"/>
<dbReference type="Proteomes" id="UP000254866">
    <property type="component" value="Unassembled WGS sequence"/>
</dbReference>
<dbReference type="GeneID" id="43599480"/>
<name>A0A370TKH0_9HELO</name>
<dbReference type="AlphaFoldDB" id="A0A370TKH0"/>
<dbReference type="RefSeq" id="XP_031868675.1">
    <property type="nucleotide sequence ID" value="XM_032015254.1"/>
</dbReference>
<evidence type="ECO:0000313" key="2">
    <source>
        <dbReference type="Proteomes" id="UP000254866"/>
    </source>
</evidence>
<dbReference type="EMBL" id="NPIC01000005">
    <property type="protein sequence ID" value="RDL36019.1"/>
    <property type="molecule type" value="Genomic_DNA"/>
</dbReference>
<reference evidence="1 2" key="1">
    <citation type="journal article" date="2018" name="IMA Fungus">
        <title>IMA Genome-F 9: Draft genome sequence of Annulohypoxylon stygium, Aspergillus mulundensis, Berkeleyomyces basicola (syn. Thielaviopsis basicola), Ceratocystis smalleyi, two Cercospora beticola strains, Coleophoma cylindrospora, Fusarium fracticaudum, Phialophora cf. hyalina, and Morchella septimelata.</title>
        <authorList>
            <person name="Wingfield B.D."/>
            <person name="Bills G.F."/>
            <person name="Dong Y."/>
            <person name="Huang W."/>
            <person name="Nel W.J."/>
            <person name="Swalarsk-Parry B.S."/>
            <person name="Vaghefi N."/>
            <person name="Wilken P.M."/>
            <person name="An Z."/>
            <person name="de Beer Z.W."/>
            <person name="De Vos L."/>
            <person name="Chen L."/>
            <person name="Duong T.A."/>
            <person name="Gao Y."/>
            <person name="Hammerbacher A."/>
            <person name="Kikkert J.R."/>
            <person name="Li Y."/>
            <person name="Li H."/>
            <person name="Li K."/>
            <person name="Li Q."/>
            <person name="Liu X."/>
            <person name="Ma X."/>
            <person name="Naidoo K."/>
            <person name="Pethybridge S.J."/>
            <person name="Sun J."/>
            <person name="Steenkamp E.T."/>
            <person name="van der Nest M.A."/>
            <person name="van Wyk S."/>
            <person name="Wingfield M.J."/>
            <person name="Xiong C."/>
            <person name="Yue Q."/>
            <person name="Zhang X."/>
        </authorList>
    </citation>
    <scope>NUCLEOTIDE SEQUENCE [LARGE SCALE GENOMIC DNA]</scope>
    <source>
        <strain evidence="1 2">BP 5553</strain>
    </source>
</reference>
<proteinExistence type="predicted"/>
<keyword evidence="2" id="KW-1185">Reference proteome</keyword>
<accession>A0A370TKH0</accession>
<organism evidence="1 2">
    <name type="scientific">Venustampulla echinocandica</name>
    <dbReference type="NCBI Taxonomy" id="2656787"/>
    <lineage>
        <taxon>Eukaryota</taxon>
        <taxon>Fungi</taxon>
        <taxon>Dikarya</taxon>
        <taxon>Ascomycota</taxon>
        <taxon>Pezizomycotina</taxon>
        <taxon>Leotiomycetes</taxon>
        <taxon>Helotiales</taxon>
        <taxon>Pleuroascaceae</taxon>
        <taxon>Venustampulla</taxon>
    </lineage>
</organism>
<gene>
    <name evidence="1" type="ORF">BP5553_06631</name>
</gene>
<evidence type="ECO:0008006" key="3">
    <source>
        <dbReference type="Google" id="ProtNLM"/>
    </source>
</evidence>
<evidence type="ECO:0000313" key="1">
    <source>
        <dbReference type="EMBL" id="RDL36019.1"/>
    </source>
</evidence>
<protein>
    <recommendedName>
        <fullName evidence="3">F-box domain-containing protein</fullName>
    </recommendedName>
</protein>
<sequence>MSADQPSSTYDHKSHRLKKFVSALNNHPGRACWIKFADFSWLTEHPEATMQIFNLLARVPAIIGLDLDAYTPLLYAGDCDRPRSKIAPNPSNLVCQLPFAQSLRRLSINDSKILISDIAQILTLPSLNYLSISQFNEHLSKKILVNKFRSPLACTLKELVILNSSPPTGPLAAYILSRHLGLEKLTWENITPFQYHQRQILPDSISKVLLPLSATLVELRIRSDIWRTYDDRYLGDFSQFRALKILNINDEVLFSRPIRGTMPRNMDLILHERLPSSLETLMIVFKLGIKPLIGELVKDEKDYLWLVSLSNRKIDSLPRLSYVKISQVMAVGRKEFEWVYPPDLALAFHASDIKLKITTLHDSNWDQALQRHGSVDA</sequence>
<comment type="caution">
    <text evidence="1">The sequence shown here is derived from an EMBL/GenBank/DDBJ whole genome shotgun (WGS) entry which is preliminary data.</text>
</comment>